<evidence type="ECO:0000256" key="1">
    <source>
        <dbReference type="ARBA" id="ARBA00022679"/>
    </source>
</evidence>
<dbReference type="CDD" id="cd16917">
    <property type="entry name" value="HATPase_UhpB-NarQ-NarX-like"/>
    <property type="match status" value="1"/>
</dbReference>
<proteinExistence type="predicted"/>
<keyword evidence="9" id="KW-1185">Reference proteome</keyword>
<dbReference type="InterPro" id="IPR036890">
    <property type="entry name" value="HATPase_C_sf"/>
</dbReference>
<feature type="region of interest" description="Disordered" evidence="5">
    <location>
        <begin position="358"/>
        <end position="378"/>
    </location>
</feature>
<evidence type="ECO:0000313" key="9">
    <source>
        <dbReference type="Proteomes" id="UP000572635"/>
    </source>
</evidence>
<dbReference type="EC" id="2.7.13.3" evidence="8"/>
<feature type="transmembrane region" description="Helical" evidence="6">
    <location>
        <begin position="40"/>
        <end position="57"/>
    </location>
</feature>
<protein>
    <submittedName>
        <fullName evidence="8">Two-component system sensor histidine kinase DesK</fullName>
        <ecNumber evidence="8">2.7.13.3</ecNumber>
    </submittedName>
</protein>
<evidence type="ECO:0000259" key="7">
    <source>
        <dbReference type="Pfam" id="PF07730"/>
    </source>
</evidence>
<accession>A0A7W8QIC6</accession>
<feature type="transmembrane region" description="Helical" evidence="6">
    <location>
        <begin position="144"/>
        <end position="169"/>
    </location>
</feature>
<dbReference type="InterPro" id="IPR050482">
    <property type="entry name" value="Sensor_HK_TwoCompSys"/>
</dbReference>
<organism evidence="8 9">
    <name type="scientific">Nocardiopsis composta</name>
    <dbReference type="NCBI Taxonomy" id="157465"/>
    <lineage>
        <taxon>Bacteria</taxon>
        <taxon>Bacillati</taxon>
        <taxon>Actinomycetota</taxon>
        <taxon>Actinomycetes</taxon>
        <taxon>Streptosporangiales</taxon>
        <taxon>Nocardiopsidaceae</taxon>
        <taxon>Nocardiopsis</taxon>
    </lineage>
</organism>
<keyword evidence="6" id="KW-1133">Transmembrane helix</keyword>
<dbReference type="EMBL" id="JACHDB010000001">
    <property type="protein sequence ID" value="MBB5430921.1"/>
    <property type="molecule type" value="Genomic_DNA"/>
</dbReference>
<evidence type="ECO:0000256" key="3">
    <source>
        <dbReference type="ARBA" id="ARBA00023012"/>
    </source>
</evidence>
<dbReference type="GO" id="GO:0016020">
    <property type="term" value="C:membrane"/>
    <property type="evidence" value="ECO:0007669"/>
    <property type="project" value="InterPro"/>
</dbReference>
<dbReference type="InterPro" id="IPR011712">
    <property type="entry name" value="Sig_transdc_His_kin_sub3_dim/P"/>
</dbReference>
<evidence type="ECO:0000313" key="8">
    <source>
        <dbReference type="EMBL" id="MBB5430921.1"/>
    </source>
</evidence>
<dbReference type="PANTHER" id="PTHR24421">
    <property type="entry name" value="NITRATE/NITRITE SENSOR PROTEIN NARX-RELATED"/>
    <property type="match status" value="1"/>
</dbReference>
<keyword evidence="2 8" id="KW-0418">Kinase</keyword>
<reference evidence="8 9" key="1">
    <citation type="submission" date="2020-08" db="EMBL/GenBank/DDBJ databases">
        <title>Sequencing the genomes of 1000 actinobacteria strains.</title>
        <authorList>
            <person name="Klenk H.-P."/>
        </authorList>
    </citation>
    <scope>NUCLEOTIDE SEQUENCE [LARGE SCALE GENOMIC DNA]</scope>
    <source>
        <strain evidence="8 9">DSM 44551</strain>
    </source>
</reference>
<dbReference type="RefSeq" id="WP_376769059.1">
    <property type="nucleotide sequence ID" value="NZ_BAAAJD010000034.1"/>
</dbReference>
<dbReference type="Proteomes" id="UP000572635">
    <property type="component" value="Unassembled WGS sequence"/>
</dbReference>
<dbReference type="Gene3D" id="3.30.565.10">
    <property type="entry name" value="Histidine kinase-like ATPase, C-terminal domain"/>
    <property type="match status" value="1"/>
</dbReference>
<evidence type="ECO:0000256" key="2">
    <source>
        <dbReference type="ARBA" id="ARBA00022777"/>
    </source>
</evidence>
<feature type="transmembrane region" description="Helical" evidence="6">
    <location>
        <begin position="16"/>
        <end position="34"/>
    </location>
</feature>
<keyword evidence="3" id="KW-0902">Two-component regulatory system</keyword>
<keyword evidence="6" id="KW-0472">Membrane</keyword>
<feature type="domain" description="Signal transduction histidine kinase subgroup 3 dimerisation and phosphoacceptor" evidence="7">
    <location>
        <begin position="187"/>
        <end position="250"/>
    </location>
</feature>
<feature type="coiled-coil region" evidence="4">
    <location>
        <begin position="214"/>
        <end position="241"/>
    </location>
</feature>
<sequence>MTSEQTEEAQGRLRRLNLDIVSGAVSAVGALLVVTDADSWQDALLLGAGLLATLVVLKRWTMGRFSRIAVPGLLVTAAVWVTGVLVADAATAPYGFAVVATLTVLELPRHRRAAIAGIAALAAAVIAVKLAVAREDAVQVLLQYVFVSLCIAVGGIVLTVLAYAVHGLLAELEQAREREAEMAVMRERVRFAGDLHDIQGHTLHVVKLKVTLAEKLLRGDIARAEQELEEVRALVGDTIARTRELAYAQRRLNLSAELENARNLFEAAGIGVHIEREADAPAGELLGQVLREATTNILRHAQAEQVWITLTGAGITVVNDGAPEAPAPVLGGLAALRDRVADDGGELVAEQRDGLFRTAATFPRRSSGAAPTTRKDDR</sequence>
<keyword evidence="6" id="KW-0812">Transmembrane</keyword>
<dbReference type="Gene3D" id="1.20.5.1930">
    <property type="match status" value="1"/>
</dbReference>
<dbReference type="AlphaFoldDB" id="A0A7W8QIC6"/>
<evidence type="ECO:0000256" key="4">
    <source>
        <dbReference type="SAM" id="Coils"/>
    </source>
</evidence>
<dbReference type="GO" id="GO:0000155">
    <property type="term" value="F:phosphorelay sensor kinase activity"/>
    <property type="evidence" value="ECO:0007669"/>
    <property type="project" value="InterPro"/>
</dbReference>
<name>A0A7W8QIC6_9ACTN</name>
<dbReference type="PANTHER" id="PTHR24421:SF63">
    <property type="entry name" value="SENSOR HISTIDINE KINASE DESK"/>
    <property type="match status" value="1"/>
</dbReference>
<comment type="caution">
    <text evidence="8">The sequence shown here is derived from an EMBL/GenBank/DDBJ whole genome shotgun (WGS) entry which is preliminary data.</text>
</comment>
<evidence type="ECO:0000256" key="6">
    <source>
        <dbReference type="SAM" id="Phobius"/>
    </source>
</evidence>
<evidence type="ECO:0000256" key="5">
    <source>
        <dbReference type="SAM" id="MobiDB-lite"/>
    </source>
</evidence>
<feature type="transmembrane region" description="Helical" evidence="6">
    <location>
        <begin position="69"/>
        <end position="86"/>
    </location>
</feature>
<dbReference type="Pfam" id="PF07730">
    <property type="entry name" value="HisKA_3"/>
    <property type="match status" value="1"/>
</dbReference>
<dbReference type="GO" id="GO:0046983">
    <property type="term" value="F:protein dimerization activity"/>
    <property type="evidence" value="ECO:0007669"/>
    <property type="project" value="InterPro"/>
</dbReference>
<gene>
    <name evidence="8" type="ORF">HDA36_001005</name>
</gene>
<keyword evidence="1 8" id="KW-0808">Transferase</keyword>
<keyword evidence="4" id="KW-0175">Coiled coil</keyword>
<feature type="transmembrane region" description="Helical" evidence="6">
    <location>
        <begin position="114"/>
        <end position="132"/>
    </location>
</feature>